<organism evidence="2 3">
    <name type="scientific">Datura stramonium</name>
    <name type="common">Jimsonweed</name>
    <name type="synonym">Common thornapple</name>
    <dbReference type="NCBI Taxonomy" id="4076"/>
    <lineage>
        <taxon>Eukaryota</taxon>
        <taxon>Viridiplantae</taxon>
        <taxon>Streptophyta</taxon>
        <taxon>Embryophyta</taxon>
        <taxon>Tracheophyta</taxon>
        <taxon>Spermatophyta</taxon>
        <taxon>Magnoliopsida</taxon>
        <taxon>eudicotyledons</taxon>
        <taxon>Gunneridae</taxon>
        <taxon>Pentapetalae</taxon>
        <taxon>asterids</taxon>
        <taxon>lamiids</taxon>
        <taxon>Solanales</taxon>
        <taxon>Solanaceae</taxon>
        <taxon>Solanoideae</taxon>
        <taxon>Datureae</taxon>
        <taxon>Datura</taxon>
    </lineage>
</organism>
<comment type="caution">
    <text evidence="2">The sequence shown here is derived from an EMBL/GenBank/DDBJ whole genome shotgun (WGS) entry which is preliminary data.</text>
</comment>
<dbReference type="InterPro" id="IPR036895">
    <property type="entry name" value="Uracil-DNA_glycosylase-like_sf"/>
</dbReference>
<dbReference type="PANTHER" id="PTHR11264:SF0">
    <property type="entry name" value="URACIL-DNA GLYCOSYLASE"/>
    <property type="match status" value="1"/>
</dbReference>
<dbReference type="InterPro" id="IPR002043">
    <property type="entry name" value="UDG_fam1"/>
</dbReference>
<accession>A0ABS8VC45</accession>
<sequence length="366" mass="40059">MMRRSSPENVVFTYPKTRNGSTKQPSAKRLKRVSSPSSTENFTYSAFSSSSSCKDGEEDPKDVASLTSEQKSRMEFNRSLAKAKRNLKLCSDKISKLKANGLLKNAPSTFVVRGWICEVTGTVDRGDMVGSTARGISIHIMDQSGNGPLFSVPKGVSPSSLMNIYKELKQDNIIRLGCSVPLHGNLEQWAVQGVLLLNAVLTVSIIRQILMQIKAGSNLQMLSSKQFLRRKKELFSFCGETMPKQKPANLYLGSLVVGVGVCRSPVVVGVVVCSEMEEQNAVGYGVTVANIHAPAIYSCLRRCHLLNMRFLDLPLGSDSSRYGSHCLAGPLRILLADIFTYIAAMAGNPACQSTFWQWVLREPAAL</sequence>
<evidence type="ECO:0000313" key="3">
    <source>
        <dbReference type="Proteomes" id="UP000823775"/>
    </source>
</evidence>
<proteinExistence type="predicted"/>
<protein>
    <submittedName>
        <fullName evidence="2">Uncharacterized protein</fullName>
    </submittedName>
</protein>
<dbReference type="Proteomes" id="UP000823775">
    <property type="component" value="Unassembled WGS sequence"/>
</dbReference>
<evidence type="ECO:0000256" key="1">
    <source>
        <dbReference type="SAM" id="MobiDB-lite"/>
    </source>
</evidence>
<evidence type="ECO:0000313" key="2">
    <source>
        <dbReference type="EMBL" id="MCD9644331.1"/>
    </source>
</evidence>
<dbReference type="EMBL" id="JACEIK010004125">
    <property type="protein sequence ID" value="MCD9644331.1"/>
    <property type="molecule type" value="Genomic_DNA"/>
</dbReference>
<dbReference type="Gene3D" id="3.40.470.10">
    <property type="entry name" value="Uracil-DNA glycosylase-like domain"/>
    <property type="match status" value="1"/>
</dbReference>
<keyword evidence="3" id="KW-1185">Reference proteome</keyword>
<feature type="region of interest" description="Disordered" evidence="1">
    <location>
        <begin position="1"/>
        <end position="70"/>
    </location>
</feature>
<dbReference type="PANTHER" id="PTHR11264">
    <property type="entry name" value="URACIL-DNA GLYCOSYLASE"/>
    <property type="match status" value="1"/>
</dbReference>
<reference evidence="2 3" key="1">
    <citation type="journal article" date="2021" name="BMC Genomics">
        <title>Datura genome reveals duplications of psychoactive alkaloid biosynthetic genes and high mutation rate following tissue culture.</title>
        <authorList>
            <person name="Rajewski A."/>
            <person name="Carter-House D."/>
            <person name="Stajich J."/>
            <person name="Litt A."/>
        </authorList>
    </citation>
    <scope>NUCLEOTIDE SEQUENCE [LARGE SCALE GENOMIC DNA]</scope>
    <source>
        <strain evidence="2">AR-01</strain>
    </source>
</reference>
<feature type="compositionally biased region" description="Polar residues" evidence="1">
    <location>
        <begin position="16"/>
        <end position="25"/>
    </location>
</feature>
<gene>
    <name evidence="2" type="ORF">HAX54_032517</name>
</gene>
<name>A0ABS8VC45_DATST</name>
<dbReference type="SUPFAM" id="SSF52141">
    <property type="entry name" value="Uracil-DNA glycosylase-like"/>
    <property type="match status" value="1"/>
</dbReference>
<feature type="compositionally biased region" description="Polar residues" evidence="1">
    <location>
        <begin position="34"/>
        <end position="47"/>
    </location>
</feature>